<dbReference type="SUPFAM" id="SSF50249">
    <property type="entry name" value="Nucleic acid-binding proteins"/>
    <property type="match status" value="2"/>
</dbReference>
<comment type="caution">
    <text evidence="2">The sequence shown here is derived from an EMBL/GenBank/DDBJ whole genome shotgun (WGS) entry which is preliminary data.</text>
</comment>
<dbReference type="CDD" id="cd04476">
    <property type="entry name" value="RPA1_DBD_C"/>
    <property type="match status" value="1"/>
</dbReference>
<accession>A0A3L6GAJ0</accession>
<reference evidence="2 3" key="1">
    <citation type="journal article" date="2018" name="Nat. Genet.">
        <title>Extensive intraspecific gene order and gene structural variations between Mo17 and other maize genomes.</title>
        <authorList>
            <person name="Sun S."/>
            <person name="Zhou Y."/>
            <person name="Chen J."/>
            <person name="Shi J."/>
            <person name="Zhao H."/>
            <person name="Zhao H."/>
            <person name="Song W."/>
            <person name="Zhang M."/>
            <person name="Cui Y."/>
            <person name="Dong X."/>
            <person name="Liu H."/>
            <person name="Ma X."/>
            <person name="Jiao Y."/>
            <person name="Wang B."/>
            <person name="Wei X."/>
            <person name="Stein J.C."/>
            <person name="Glaubitz J.C."/>
            <person name="Lu F."/>
            <person name="Yu G."/>
            <person name="Liang C."/>
            <person name="Fengler K."/>
            <person name="Li B."/>
            <person name="Rafalski A."/>
            <person name="Schnable P.S."/>
            <person name="Ware D.H."/>
            <person name="Buckler E.S."/>
            <person name="Lai J."/>
        </authorList>
    </citation>
    <scope>NUCLEOTIDE SEQUENCE [LARGE SCALE GENOMIC DNA]</scope>
    <source>
        <strain evidence="3">cv. Missouri 17</strain>
        <tissue evidence="2">Seedling</tissue>
    </source>
</reference>
<dbReference type="PANTHER" id="PTHR47165:SF3">
    <property type="entry name" value="RETROTRANSPOSON-LIKE PROTEIN"/>
    <property type="match status" value="1"/>
</dbReference>
<dbReference type="InterPro" id="IPR012340">
    <property type="entry name" value="NA-bd_OB-fold"/>
</dbReference>
<evidence type="ECO:0000313" key="3">
    <source>
        <dbReference type="Proteomes" id="UP000251960"/>
    </source>
</evidence>
<dbReference type="CDD" id="cd04481">
    <property type="entry name" value="RPA1_DBD_B_like"/>
    <property type="match status" value="1"/>
</dbReference>
<feature type="region of interest" description="Disordered" evidence="1">
    <location>
        <begin position="320"/>
        <end position="349"/>
    </location>
</feature>
<evidence type="ECO:0000313" key="2">
    <source>
        <dbReference type="EMBL" id="PWZ45298.1"/>
    </source>
</evidence>
<gene>
    <name evidence="2" type="ORF">Zm00014a_024632</name>
</gene>
<dbReference type="Gene3D" id="2.40.50.140">
    <property type="entry name" value="Nucleic acid-binding proteins"/>
    <property type="match status" value="2"/>
</dbReference>
<proteinExistence type="predicted"/>
<dbReference type="InterPro" id="IPR047192">
    <property type="entry name" value="Euk_RPA1_DBD_C"/>
</dbReference>
<dbReference type="PANTHER" id="PTHR47165">
    <property type="entry name" value="OS03G0429900 PROTEIN"/>
    <property type="match status" value="1"/>
</dbReference>
<name>A0A3L6GAJ0_MAIZE</name>
<feature type="compositionally biased region" description="Low complexity" evidence="1">
    <location>
        <begin position="320"/>
        <end position="333"/>
    </location>
</feature>
<sequence>MQALNGAPVDLVGQHPWLWEFLDPQDDSRLLHTDLVLLDEECPRLTRYNKQFICKLAVLHSDRDTGPTVDVVLWGERVTAFPAEQIHRDSGSSPQIIIFVGTLVRSYADNVSLSGGSSCKWYINASVPEVNALRTSAETNHHPVIWDQGKAAAEGTVIAVPEHKKLKDIKYLHPFENKKKEWLVIVKILKIDRSWWYNACKKCLRTTKPHGDTYKCTNSSCDSIGSPTPRYKISLTAKDDTDTAEFIFFGRMAQRLIKKNVDTLISTNPPDFIPKEITNLLEKSFEWNVSFTESTIIYGNVSFQVNAINAEMDGGNILPTTPSSQPSSTILSQGQGSGVTQNRGGCLHPRAVTDTRESQSFIYCQG</sequence>
<dbReference type="AlphaFoldDB" id="A0A3L6GAJ0"/>
<dbReference type="EMBL" id="NCVQ01000002">
    <property type="protein sequence ID" value="PWZ45298.1"/>
    <property type="molecule type" value="Genomic_DNA"/>
</dbReference>
<evidence type="ECO:0000256" key="1">
    <source>
        <dbReference type="SAM" id="MobiDB-lite"/>
    </source>
</evidence>
<dbReference type="ExpressionAtlas" id="A0A3L6GAJ0">
    <property type="expression patterns" value="baseline and differential"/>
</dbReference>
<protein>
    <recommendedName>
        <fullName evidence="4">Replication protein</fullName>
    </recommendedName>
</protein>
<dbReference type="Proteomes" id="UP000251960">
    <property type="component" value="Chromosome 10"/>
</dbReference>
<evidence type="ECO:0008006" key="4">
    <source>
        <dbReference type="Google" id="ProtNLM"/>
    </source>
</evidence>
<organism evidence="2 3">
    <name type="scientific">Zea mays</name>
    <name type="common">Maize</name>
    <dbReference type="NCBI Taxonomy" id="4577"/>
    <lineage>
        <taxon>Eukaryota</taxon>
        <taxon>Viridiplantae</taxon>
        <taxon>Streptophyta</taxon>
        <taxon>Embryophyta</taxon>
        <taxon>Tracheophyta</taxon>
        <taxon>Spermatophyta</taxon>
        <taxon>Magnoliopsida</taxon>
        <taxon>Liliopsida</taxon>
        <taxon>Poales</taxon>
        <taxon>Poaceae</taxon>
        <taxon>PACMAD clade</taxon>
        <taxon>Panicoideae</taxon>
        <taxon>Andropogonodae</taxon>
        <taxon>Andropogoneae</taxon>
        <taxon>Tripsacinae</taxon>
        <taxon>Zea</taxon>
    </lineage>
</organism>